<dbReference type="Proteomes" id="UP000053958">
    <property type="component" value="Unassembled WGS sequence"/>
</dbReference>
<sequence length="452" mass="49772">MASTPGSRHRRNVSSRSRPRAPTKGPLEVAEDPLGASENPGSPQRSKPQSPVNTSNASHAPSPSPLDQFDAMRAELDSIMTTQDSPPFTKDLSYLLRADMYHPLSQLDIPPAFRSSFYQPPPGEPLSSSLSTLNTLLAQGHFLLAAHLCGTLLTSPAISPTDHKTIFTLFYTRLACLELTGNTVFAAQESKALEDLSSAFYYVDADFETAEEGQSRSHRRQPIHIVPWPLRVLAVRLQSIGFGDTRRSVAGLYELGLEARREIMRPDIDDAKKQIWKARLADLGIRSVNALIEMGDMDAARRSLDTLKGKGADNDSMRMRKVLLYLRIGDVGAAKEVLQESSGLDEGILKPLINMAEGRFDDAVAEWRALLEKNSNTSSEPMIAQNLASRALLESLVSANHSFPSLTFNLSTIYELCSEKSRNLKMHLADEVAKQTHSGETNLDRSNADFKL</sequence>
<dbReference type="PANTHER" id="PTHR21581">
    <property type="entry name" value="D-ALANYL-D-ALANINE CARBOXYPEPTIDASE"/>
    <property type="match status" value="1"/>
</dbReference>
<dbReference type="AlphaFoldDB" id="A0A0F4YJZ3"/>
<evidence type="ECO:0000256" key="1">
    <source>
        <dbReference type="SAM" id="MobiDB-lite"/>
    </source>
</evidence>
<dbReference type="Gene3D" id="1.25.40.10">
    <property type="entry name" value="Tetratricopeptide repeat domain"/>
    <property type="match status" value="1"/>
</dbReference>
<organism evidence="2 3">
    <name type="scientific">Rasamsonia emersonii (strain ATCC 16479 / CBS 393.64 / IMI 116815)</name>
    <dbReference type="NCBI Taxonomy" id="1408163"/>
    <lineage>
        <taxon>Eukaryota</taxon>
        <taxon>Fungi</taxon>
        <taxon>Dikarya</taxon>
        <taxon>Ascomycota</taxon>
        <taxon>Pezizomycotina</taxon>
        <taxon>Eurotiomycetes</taxon>
        <taxon>Eurotiomycetidae</taxon>
        <taxon>Eurotiales</taxon>
        <taxon>Trichocomaceae</taxon>
        <taxon>Rasamsonia</taxon>
    </lineage>
</organism>
<dbReference type="GeneID" id="25319878"/>
<gene>
    <name evidence="2" type="ORF">T310_7607</name>
</gene>
<protein>
    <submittedName>
        <fullName evidence="2">Uncharacterized protein</fullName>
    </submittedName>
</protein>
<reference evidence="2 3" key="1">
    <citation type="submission" date="2015-04" db="EMBL/GenBank/DDBJ databases">
        <authorList>
            <person name="Heijne W.H."/>
            <person name="Fedorova N.D."/>
            <person name="Nierman W.C."/>
            <person name="Vollebregt A.W."/>
            <person name="Zhao Z."/>
            <person name="Wu L."/>
            <person name="Kumar M."/>
            <person name="Stam H."/>
            <person name="van den Berg M.A."/>
            <person name="Pel H.J."/>
        </authorList>
    </citation>
    <scope>NUCLEOTIDE SEQUENCE [LARGE SCALE GENOMIC DNA]</scope>
    <source>
        <strain evidence="2 3">CBS 393.64</strain>
    </source>
</reference>
<dbReference type="PANTHER" id="PTHR21581:SF6">
    <property type="entry name" value="TRAFFICKING PROTEIN PARTICLE COMPLEX SUBUNIT 12"/>
    <property type="match status" value="1"/>
</dbReference>
<proteinExistence type="predicted"/>
<dbReference type="OrthoDB" id="428342at2759"/>
<evidence type="ECO:0000313" key="2">
    <source>
        <dbReference type="EMBL" id="KKA18440.1"/>
    </source>
</evidence>
<comment type="caution">
    <text evidence="2">The sequence shown here is derived from an EMBL/GenBank/DDBJ whole genome shotgun (WGS) entry which is preliminary data.</text>
</comment>
<feature type="compositionally biased region" description="Polar residues" evidence="1">
    <location>
        <begin position="39"/>
        <end position="61"/>
    </location>
</feature>
<feature type="region of interest" description="Disordered" evidence="1">
    <location>
        <begin position="1"/>
        <end position="68"/>
    </location>
</feature>
<feature type="compositionally biased region" description="Basic and acidic residues" evidence="1">
    <location>
        <begin position="442"/>
        <end position="452"/>
    </location>
</feature>
<dbReference type="GO" id="GO:0005794">
    <property type="term" value="C:Golgi apparatus"/>
    <property type="evidence" value="ECO:0007669"/>
    <property type="project" value="TreeGrafter"/>
</dbReference>
<feature type="region of interest" description="Disordered" evidence="1">
    <location>
        <begin position="433"/>
        <end position="452"/>
    </location>
</feature>
<accession>A0A0F4YJZ3</accession>
<dbReference type="SUPFAM" id="SSF48452">
    <property type="entry name" value="TPR-like"/>
    <property type="match status" value="1"/>
</dbReference>
<dbReference type="GO" id="GO:0030008">
    <property type="term" value="C:TRAPP complex"/>
    <property type="evidence" value="ECO:0007669"/>
    <property type="project" value="TreeGrafter"/>
</dbReference>
<dbReference type="EMBL" id="LASV01000455">
    <property type="protein sequence ID" value="KKA18440.1"/>
    <property type="molecule type" value="Genomic_DNA"/>
</dbReference>
<dbReference type="RefSeq" id="XP_013325052.1">
    <property type="nucleotide sequence ID" value="XM_013469598.1"/>
</dbReference>
<name>A0A0F4YJZ3_RASE3</name>
<keyword evidence="3" id="KW-1185">Reference proteome</keyword>
<evidence type="ECO:0000313" key="3">
    <source>
        <dbReference type="Proteomes" id="UP000053958"/>
    </source>
</evidence>
<dbReference type="InterPro" id="IPR011990">
    <property type="entry name" value="TPR-like_helical_dom_sf"/>
</dbReference>
<dbReference type="STRING" id="1408163.A0A0F4YJZ3"/>
<feature type="compositionally biased region" description="Basic residues" evidence="1">
    <location>
        <begin position="7"/>
        <end position="21"/>
    </location>
</feature>